<dbReference type="AlphaFoldDB" id="A0ABD4XKQ0"/>
<proteinExistence type="predicted"/>
<protein>
    <recommendedName>
        <fullName evidence="3">AbrB family transcriptional regulator</fullName>
    </recommendedName>
</protein>
<sequence>MPEDWIDPPEDEIWGYNYQDDEIIVGDEIIKIDGEYVPLEKAVDYLVEYGEKVDTEEKFNDYTE</sequence>
<comment type="caution">
    <text evidence="1">The sequence shown here is derived from an EMBL/GenBank/DDBJ whole genome shotgun (WGS) entry which is preliminary data.</text>
</comment>
<name>A0ABD4XKQ0_WEIPA</name>
<evidence type="ECO:0008006" key="3">
    <source>
        <dbReference type="Google" id="ProtNLM"/>
    </source>
</evidence>
<evidence type="ECO:0000313" key="1">
    <source>
        <dbReference type="EMBL" id="MDF8371296.1"/>
    </source>
</evidence>
<reference evidence="1 2" key="1">
    <citation type="submission" date="2020-03" db="EMBL/GenBank/DDBJ databases">
        <title>Comparative genomics of Weissella paramesenteroides.</title>
        <authorList>
            <person name="Kant R."/>
            <person name="Takala T."/>
            <person name="Saris P."/>
        </authorList>
    </citation>
    <scope>NUCLEOTIDE SEQUENCE [LARGE SCALE GENOMIC DNA]</scope>
    <source>
        <strain evidence="1 2">SJ27-4</strain>
    </source>
</reference>
<organism evidence="1 2">
    <name type="scientific">Weissella paramesenteroides</name>
    <name type="common">Leuconostoc paramesenteroides</name>
    <dbReference type="NCBI Taxonomy" id="1249"/>
    <lineage>
        <taxon>Bacteria</taxon>
        <taxon>Bacillati</taxon>
        <taxon>Bacillota</taxon>
        <taxon>Bacilli</taxon>
        <taxon>Lactobacillales</taxon>
        <taxon>Lactobacillaceae</taxon>
        <taxon>Weissella</taxon>
    </lineage>
</organism>
<accession>A0ABD4XKQ0</accession>
<dbReference type="EMBL" id="JAANXN010000007">
    <property type="protein sequence ID" value="MDF8371296.1"/>
    <property type="molecule type" value="Genomic_DNA"/>
</dbReference>
<evidence type="ECO:0000313" key="2">
    <source>
        <dbReference type="Proteomes" id="UP001215461"/>
    </source>
</evidence>
<gene>
    <name evidence="1" type="ORF">G9403_06515</name>
</gene>
<dbReference type="RefSeq" id="WP_277362333.1">
    <property type="nucleotide sequence ID" value="NZ_JAANXN010000007.1"/>
</dbReference>
<dbReference type="Proteomes" id="UP001215461">
    <property type="component" value="Unassembled WGS sequence"/>
</dbReference>